<evidence type="ECO:0000259" key="1">
    <source>
        <dbReference type="Pfam" id="PF03372"/>
    </source>
</evidence>
<keyword evidence="3" id="KW-1185">Reference proteome</keyword>
<reference evidence="2 3" key="1">
    <citation type="journal article" date="2023" name="G3 (Bethesda)">
        <title>A haplotype-resolved chromosome-scale genome for Quercus rubra L. provides insights into the genetics of adaptive traits for red oak species.</title>
        <authorList>
            <person name="Kapoor B."/>
            <person name="Jenkins J."/>
            <person name="Schmutz J."/>
            <person name="Zhebentyayeva T."/>
            <person name="Kuelheim C."/>
            <person name="Coggeshall M."/>
            <person name="Heim C."/>
            <person name="Lasky J.R."/>
            <person name="Leites L."/>
            <person name="Islam-Faridi N."/>
            <person name="Romero-Severson J."/>
            <person name="DeLeo V.L."/>
            <person name="Lucas S.M."/>
            <person name="Lazic D."/>
            <person name="Gailing O."/>
            <person name="Carlson J."/>
            <person name="Staton M."/>
        </authorList>
    </citation>
    <scope>NUCLEOTIDE SEQUENCE [LARGE SCALE GENOMIC DNA]</scope>
    <source>
        <strain evidence="2">Pseudo-F2</strain>
    </source>
</reference>
<dbReference type="SUPFAM" id="SSF56219">
    <property type="entry name" value="DNase I-like"/>
    <property type="match status" value="1"/>
</dbReference>
<evidence type="ECO:0000313" key="2">
    <source>
        <dbReference type="EMBL" id="KAK4578356.1"/>
    </source>
</evidence>
<dbReference type="InterPro" id="IPR036691">
    <property type="entry name" value="Endo/exonu/phosph_ase_sf"/>
</dbReference>
<evidence type="ECO:0000313" key="3">
    <source>
        <dbReference type="Proteomes" id="UP001324115"/>
    </source>
</evidence>
<accession>A0AAN7ERW8</accession>
<proteinExistence type="predicted"/>
<gene>
    <name evidence="2" type="ORF">RGQ29_028466</name>
</gene>
<dbReference type="Pfam" id="PF03372">
    <property type="entry name" value="Exo_endo_phos"/>
    <property type="match status" value="1"/>
</dbReference>
<organism evidence="2 3">
    <name type="scientific">Quercus rubra</name>
    <name type="common">Northern red oak</name>
    <name type="synonym">Quercus borealis</name>
    <dbReference type="NCBI Taxonomy" id="3512"/>
    <lineage>
        <taxon>Eukaryota</taxon>
        <taxon>Viridiplantae</taxon>
        <taxon>Streptophyta</taxon>
        <taxon>Embryophyta</taxon>
        <taxon>Tracheophyta</taxon>
        <taxon>Spermatophyta</taxon>
        <taxon>Magnoliopsida</taxon>
        <taxon>eudicotyledons</taxon>
        <taxon>Gunneridae</taxon>
        <taxon>Pentapetalae</taxon>
        <taxon>rosids</taxon>
        <taxon>fabids</taxon>
        <taxon>Fagales</taxon>
        <taxon>Fagaceae</taxon>
        <taxon>Quercus</taxon>
    </lineage>
</organism>
<comment type="caution">
    <text evidence="2">The sequence shown here is derived from an EMBL/GenBank/DDBJ whole genome shotgun (WGS) entry which is preliminary data.</text>
</comment>
<dbReference type="Gene3D" id="3.60.10.10">
    <property type="entry name" value="Endonuclease/exonuclease/phosphatase"/>
    <property type="match status" value="1"/>
</dbReference>
<sequence>MWKNNVQIEVVEFNKYMIAVKIMDLGGNWYLVGFYGPPHAAKKRKAWENLCALLESFQEPWICFGDFNIVLDSEEKDGGRAESSMSPNFLKDILFELGAIDLGYPGSRFTWRKKRWGKNVIRERLDKGISSMSWRLAFPKATIHHLGAINFDHCPILLDTQPADHYFPRPFRFEADWTKDTKCYRVINEAWKEEVGGSEFLKL</sequence>
<feature type="domain" description="Endonuclease/exonuclease/phosphatase" evidence="1">
    <location>
        <begin position="32"/>
        <end position="119"/>
    </location>
</feature>
<dbReference type="PANTHER" id="PTHR33710">
    <property type="entry name" value="BNAC02G09200D PROTEIN"/>
    <property type="match status" value="1"/>
</dbReference>
<name>A0AAN7ERW8_QUERU</name>
<protein>
    <recommendedName>
        <fullName evidence="1">Endonuclease/exonuclease/phosphatase domain-containing protein</fullName>
    </recommendedName>
</protein>
<dbReference type="EMBL" id="JAXUIC010000008">
    <property type="protein sequence ID" value="KAK4578356.1"/>
    <property type="molecule type" value="Genomic_DNA"/>
</dbReference>
<dbReference type="Proteomes" id="UP001324115">
    <property type="component" value="Unassembled WGS sequence"/>
</dbReference>
<dbReference type="InterPro" id="IPR005135">
    <property type="entry name" value="Endo/exonuclease/phosphatase"/>
</dbReference>
<dbReference type="AlphaFoldDB" id="A0AAN7ERW8"/>
<dbReference type="PANTHER" id="PTHR33710:SF77">
    <property type="entry name" value="DNASE I-LIKE SUPERFAMILY PROTEIN"/>
    <property type="match status" value="1"/>
</dbReference>